<organism evidence="3 4">
    <name type="scientific">Thanatephorus cucumeris (strain AG1-IB / isolate 7/3/14)</name>
    <name type="common">Lettuce bottom rot fungus</name>
    <name type="synonym">Rhizoctonia solani</name>
    <dbReference type="NCBI Taxonomy" id="1108050"/>
    <lineage>
        <taxon>Eukaryota</taxon>
        <taxon>Fungi</taxon>
        <taxon>Dikarya</taxon>
        <taxon>Basidiomycota</taxon>
        <taxon>Agaricomycotina</taxon>
        <taxon>Agaricomycetes</taxon>
        <taxon>Cantharellales</taxon>
        <taxon>Ceratobasidiaceae</taxon>
        <taxon>Rhizoctonia</taxon>
        <taxon>Rhizoctonia solani AG-1</taxon>
    </lineage>
</organism>
<keyword evidence="2" id="KW-0472">Membrane</keyword>
<dbReference type="EMBL" id="LN679473">
    <property type="protein sequence ID" value="CEL59043.1"/>
    <property type="molecule type" value="Genomic_DNA"/>
</dbReference>
<evidence type="ECO:0000256" key="2">
    <source>
        <dbReference type="SAM" id="Phobius"/>
    </source>
</evidence>
<feature type="region of interest" description="Disordered" evidence="1">
    <location>
        <begin position="681"/>
        <end position="720"/>
    </location>
</feature>
<feature type="transmembrane region" description="Helical" evidence="2">
    <location>
        <begin position="57"/>
        <end position="75"/>
    </location>
</feature>
<proteinExistence type="predicted"/>
<evidence type="ECO:0000313" key="4">
    <source>
        <dbReference type="Proteomes" id="UP000059188"/>
    </source>
</evidence>
<accession>A0A0B7FS47</accession>
<sequence length="745" mass="83686">MKHLQEGFRGLKKPSETLKKRLETLKKSFETIKRLFKTLKKPFETLKKPFETLKEPLGNFGILLLLTALVLLDMIYKLPVLLVWVACAPLAVVDTFLCRRFWTYGSYWEQATDGFEEWYETTASSPFQVLDKLSKMRVPTTYIPLNDEHITSHSLHWLIKHCETPRSVAVALQAIAGATQRIPKGPLEECKSSAKILQRLVSSTSVPGTAEDAMLYARALKFLSASSNSNLNEESKENKEDTAVMVWDLKVEQERNLVAIVGDGMFVATEQNLEALRIGYSAPSLALRMLQGSNQGAKETMKVIATKLSSHIASKHCELHPAAVRSLFNAAGLMQSCSVIPLSPQILQVCINSYQRLKDEPGSDRDMYDMNGPPLAALVHACLDRRLDDTIVVANGNGAQNKVYTYLRHALQESTGKPYTNNHHLPCYWVESYELTSKPTEYGIDPDCAWVALAKTWCDDYLRASDPFFDSETPAFVAAISRVYETVAPHDPKRKCLPEAVYVILVFAASPLQSEEQFAACMGVLSRFSFPSLSTELVQYVTRIGNGSWSQLVGRLAWRAKHEDNPVKQHFSATQLWLLLHLVGDLTTDTQKRLSQLLEDEEYLEIKTKGFDQVKKDLETRILHYYQADRLDTYSARIIECIHESSGTRPDDPTKTIMDQKLKDVPQSHRGLKQLIDDRTTHPAQDPALITPLPLSTPSSRAPSVMAEPETISHEPEERCNVDHLSIEVVPSSPAQDENRACPDV</sequence>
<dbReference type="STRING" id="1108050.A0A0B7FS47"/>
<keyword evidence="2" id="KW-1133">Transmembrane helix</keyword>
<name>A0A0B7FS47_THACB</name>
<gene>
    <name evidence="3" type="ORF">RSOLAG1IB_12245</name>
</gene>
<keyword evidence="4" id="KW-1185">Reference proteome</keyword>
<keyword evidence="2" id="KW-0812">Transmembrane</keyword>
<dbReference type="AlphaFoldDB" id="A0A0B7FS47"/>
<reference evidence="3 4" key="1">
    <citation type="submission" date="2014-11" db="EMBL/GenBank/DDBJ databases">
        <authorList>
            <person name="Wibberg Daniel"/>
        </authorList>
    </citation>
    <scope>NUCLEOTIDE SEQUENCE [LARGE SCALE GENOMIC DNA]</scope>
    <source>
        <strain evidence="3">Rhizoctonia solani AG1-IB 7/3/14</strain>
    </source>
</reference>
<protein>
    <submittedName>
        <fullName evidence="3">Uncharacterized protein</fullName>
    </submittedName>
</protein>
<evidence type="ECO:0000313" key="3">
    <source>
        <dbReference type="EMBL" id="CEL59043.1"/>
    </source>
</evidence>
<dbReference type="Proteomes" id="UP000059188">
    <property type="component" value="Unassembled WGS sequence"/>
</dbReference>
<feature type="compositionally biased region" description="Basic and acidic residues" evidence="1">
    <location>
        <begin position="711"/>
        <end position="720"/>
    </location>
</feature>
<evidence type="ECO:0000256" key="1">
    <source>
        <dbReference type="SAM" id="MobiDB-lite"/>
    </source>
</evidence>